<dbReference type="Proteomes" id="UP000199180">
    <property type="component" value="Unassembled WGS sequence"/>
</dbReference>
<sequence>MPKLLSRLMQVCICVAATLPVVTTSATAEGNGSLFSANANIYGANSDPMGLPRPKPLLYTGAEPVAIEGGPEQVYLTRASSSAQFSQQDLNCLAEALYHEARGEGAKGQAAVAEVILNRVDSRRFPSSVCAVVNQPSQFSYTIGGAKPIRNKAVYLRVRKVAEAALAGAPRVLTGGATYFHTPAVRPKWSHRFQRTATIGRHIFYSTGQRVASN</sequence>
<dbReference type="GO" id="GO:0016787">
    <property type="term" value="F:hydrolase activity"/>
    <property type="evidence" value="ECO:0007669"/>
    <property type="project" value="UniProtKB-KW"/>
</dbReference>
<gene>
    <name evidence="3" type="ORF">SAMN04489858_10694</name>
</gene>
<keyword evidence="3" id="KW-0378">Hydrolase</keyword>
<evidence type="ECO:0000256" key="1">
    <source>
        <dbReference type="SAM" id="SignalP"/>
    </source>
</evidence>
<organism evidence="3 4">
    <name type="scientific">Paracoccus homiensis</name>
    <dbReference type="NCBI Taxonomy" id="364199"/>
    <lineage>
        <taxon>Bacteria</taxon>
        <taxon>Pseudomonadati</taxon>
        <taxon>Pseudomonadota</taxon>
        <taxon>Alphaproteobacteria</taxon>
        <taxon>Rhodobacterales</taxon>
        <taxon>Paracoccaceae</taxon>
        <taxon>Paracoccus</taxon>
    </lineage>
</organism>
<feature type="domain" description="Cell wall hydrolase SleB" evidence="2">
    <location>
        <begin position="103"/>
        <end position="205"/>
    </location>
</feature>
<evidence type="ECO:0000313" key="3">
    <source>
        <dbReference type="EMBL" id="SET53309.1"/>
    </source>
</evidence>
<name>A0A1I0F5D2_9RHOB</name>
<keyword evidence="4" id="KW-1185">Reference proteome</keyword>
<feature type="chain" id="PRO_5011766771" evidence="1">
    <location>
        <begin position="29"/>
        <end position="214"/>
    </location>
</feature>
<protein>
    <submittedName>
        <fullName evidence="3">Cell Wall Hydrolase</fullName>
    </submittedName>
</protein>
<reference evidence="3 4" key="1">
    <citation type="submission" date="2016-10" db="EMBL/GenBank/DDBJ databases">
        <authorList>
            <person name="de Groot N.N."/>
        </authorList>
    </citation>
    <scope>NUCLEOTIDE SEQUENCE [LARGE SCALE GENOMIC DNA]</scope>
    <source>
        <strain evidence="3 4">DSM 17862</strain>
    </source>
</reference>
<accession>A0A1I0F5D2</accession>
<evidence type="ECO:0000259" key="2">
    <source>
        <dbReference type="Pfam" id="PF07486"/>
    </source>
</evidence>
<dbReference type="InterPro" id="IPR011105">
    <property type="entry name" value="Cell_wall_hydrolase_SleB"/>
</dbReference>
<dbReference type="RefSeq" id="WP_245739412.1">
    <property type="nucleotide sequence ID" value="NZ_CP177219.1"/>
</dbReference>
<dbReference type="AlphaFoldDB" id="A0A1I0F5D2"/>
<proteinExistence type="predicted"/>
<dbReference type="Gene3D" id="1.10.10.2520">
    <property type="entry name" value="Cell wall hydrolase SleB, domain 1"/>
    <property type="match status" value="1"/>
</dbReference>
<feature type="signal peptide" evidence="1">
    <location>
        <begin position="1"/>
        <end position="28"/>
    </location>
</feature>
<keyword evidence="1" id="KW-0732">Signal</keyword>
<dbReference type="STRING" id="364199.SAMN04489858_10694"/>
<evidence type="ECO:0000313" key="4">
    <source>
        <dbReference type="Proteomes" id="UP000199180"/>
    </source>
</evidence>
<dbReference type="Pfam" id="PF07486">
    <property type="entry name" value="Hydrolase_2"/>
    <property type="match status" value="1"/>
</dbReference>
<dbReference type="InterPro" id="IPR042047">
    <property type="entry name" value="SleB_dom1"/>
</dbReference>
<dbReference type="EMBL" id="FOHO01000006">
    <property type="protein sequence ID" value="SET53309.1"/>
    <property type="molecule type" value="Genomic_DNA"/>
</dbReference>